<evidence type="ECO:0000313" key="4">
    <source>
        <dbReference type="EMBL" id="CAK1242628.1"/>
    </source>
</evidence>
<dbReference type="InterPro" id="IPR023296">
    <property type="entry name" value="Glyco_hydro_beta-prop_sf"/>
</dbReference>
<evidence type="ECO:0000256" key="1">
    <source>
        <dbReference type="ARBA" id="ARBA00006775"/>
    </source>
</evidence>
<keyword evidence="5" id="KW-1185">Reference proteome</keyword>
<dbReference type="SUPFAM" id="SSF75005">
    <property type="entry name" value="Arabinanase/levansucrase/invertase"/>
    <property type="match status" value="1"/>
</dbReference>
<keyword evidence="2" id="KW-0106">Calcium</keyword>
<accession>A0ABM9MVB2</accession>
<protein>
    <submittedName>
        <fullName evidence="4">GH32 family (SacC)</fullName>
        <ecNumber evidence="4">2.4.1.10</ecNumber>
        <ecNumber evidence="4">2.4.1.9</ecNumber>
    </submittedName>
</protein>
<dbReference type="GO" id="GO:0050053">
    <property type="term" value="F:levansucrase activity"/>
    <property type="evidence" value="ECO:0007669"/>
    <property type="project" value="UniProtKB-EC"/>
</dbReference>
<sequence>MQHRHTTKKKFHLSKRNFWILFVLFLLIAAAAGFGYQHRHRIRVAYNQLGVAKFTRADMTSVQSSMTKSNNQRSPQFTENKLLSDVPSSRYYDTKTGQWDKVAVWDSWPVTKPDGTVANFHGYRLVMGLTSKGQRVDVNGVKIGLYAQKISDNESDISSWQYLGDVFETSGEGHSGKKDEYLDMLKSEWSGSTTMMHENDTTLRVFYTNAIVNGNQAQALTTAKVQLDPADGFDWNSGLTINHEKASDHKTVFVGDGKIYETYDQAAKNKGKVEDSFAMRDPHFVVDGDKYYLTFEGNTARDSGEQGAANFKNYSYFGNYSFYKKDLNRIKSNVNSNEYDRAYQANAALGKLELNKDFTVKKVMKPMVTANATLDIMERPNLFEYKGKWYLFTCFTGKSLSTNDPYLINKNYMFGYVSDNGINGTYKPLNGNGLVLQGNLAESDPAYSYAYLVVRPEKVVNDQFVVTAFQQSHTFAPSYIMQIKGHKTKMITNKVLDQGALNLDGKTYKATAQDDTPTNK</sequence>
<dbReference type="EMBL" id="CAUZLR010000005">
    <property type="protein sequence ID" value="CAK1242628.1"/>
    <property type="molecule type" value="Genomic_DNA"/>
</dbReference>
<proteinExistence type="inferred from homology"/>
<dbReference type="EC" id="2.4.1.9" evidence="4"/>
<comment type="caution">
    <text evidence="4">The sequence shown here is derived from an EMBL/GenBank/DDBJ whole genome shotgun (WGS) entry which is preliminary data.</text>
</comment>
<keyword evidence="4" id="KW-0808">Transferase</keyword>
<gene>
    <name evidence="4" type="ORF">R54839_PPFHFPJH_00965</name>
</gene>
<name>A0ABM9MVB2_9LACO</name>
<dbReference type="GO" id="GO:0047725">
    <property type="term" value="F:inulosucrase activity"/>
    <property type="evidence" value="ECO:0007669"/>
    <property type="project" value="UniProtKB-EC"/>
</dbReference>
<reference evidence="4 5" key="1">
    <citation type="submission" date="2023-10" db="EMBL/GenBank/DDBJ databases">
        <authorList>
            <person name="Botero Cardona J."/>
        </authorList>
    </citation>
    <scope>NUCLEOTIDE SEQUENCE [LARGE SCALE GENOMIC DNA]</scope>
    <source>
        <strain evidence="4 5">R-54839</strain>
    </source>
</reference>
<organism evidence="4 5">
    <name type="scientific">Fructobacillus fructosus</name>
    <dbReference type="NCBI Taxonomy" id="1631"/>
    <lineage>
        <taxon>Bacteria</taxon>
        <taxon>Bacillati</taxon>
        <taxon>Bacillota</taxon>
        <taxon>Bacilli</taxon>
        <taxon>Lactobacillales</taxon>
        <taxon>Lactobacillaceae</taxon>
        <taxon>Fructobacillus</taxon>
    </lineage>
</organism>
<evidence type="ECO:0000313" key="5">
    <source>
        <dbReference type="Proteomes" id="UP001314261"/>
    </source>
</evidence>
<dbReference type="InterPro" id="IPR003469">
    <property type="entry name" value="Glyco_hydro_68"/>
</dbReference>
<evidence type="ECO:0000256" key="3">
    <source>
        <dbReference type="RuleBase" id="RU361220"/>
    </source>
</evidence>
<dbReference type="EC" id="2.4.1.10" evidence="4"/>
<evidence type="ECO:0000256" key="2">
    <source>
        <dbReference type="ARBA" id="ARBA00022837"/>
    </source>
</evidence>
<dbReference type="RefSeq" id="WP_010017861.1">
    <property type="nucleotide sequence ID" value="NZ_CAUZLN010000002.1"/>
</dbReference>
<dbReference type="Pfam" id="PF02435">
    <property type="entry name" value="Glyco_hydro_68"/>
    <property type="match status" value="1"/>
</dbReference>
<comment type="similarity">
    <text evidence="1 3">Belongs to the glycosyl hydrolase 68 family.</text>
</comment>
<keyword evidence="4" id="KW-0328">Glycosyltransferase</keyword>
<dbReference type="Gene3D" id="2.115.10.20">
    <property type="entry name" value="Glycosyl hydrolase domain, family 43"/>
    <property type="match status" value="1"/>
</dbReference>
<dbReference type="Proteomes" id="UP001314261">
    <property type="component" value="Unassembled WGS sequence"/>
</dbReference>